<evidence type="ECO:0000256" key="3">
    <source>
        <dbReference type="ARBA" id="ARBA00022679"/>
    </source>
</evidence>
<name>A0ABS4WMY0_9MICO</name>
<evidence type="ECO:0000313" key="8">
    <source>
        <dbReference type="EMBL" id="MBP2377564.1"/>
    </source>
</evidence>
<feature type="transmembrane region" description="Helical" evidence="7">
    <location>
        <begin position="396"/>
        <end position="414"/>
    </location>
</feature>
<dbReference type="Gene3D" id="3.90.550.10">
    <property type="entry name" value="Spore Coat Polysaccharide Biosynthesis Protein SpsA, Chain A"/>
    <property type="match status" value="1"/>
</dbReference>
<keyword evidence="4 7" id="KW-0812">Transmembrane</keyword>
<proteinExistence type="predicted"/>
<dbReference type="InterPro" id="IPR050321">
    <property type="entry name" value="Glycosyltr_2/OpgH_subfam"/>
</dbReference>
<feature type="transmembrane region" description="Helical" evidence="7">
    <location>
        <begin position="6"/>
        <end position="28"/>
    </location>
</feature>
<reference evidence="8 9" key="1">
    <citation type="submission" date="2021-03" db="EMBL/GenBank/DDBJ databases">
        <title>Sequencing the genomes of 1000 actinobacteria strains.</title>
        <authorList>
            <person name="Klenk H.-P."/>
        </authorList>
    </citation>
    <scope>NUCLEOTIDE SEQUENCE [LARGE SCALE GENOMIC DNA]</scope>
    <source>
        <strain evidence="8 9">DSM 13468</strain>
    </source>
</reference>
<comment type="caution">
    <text evidence="8">The sequence shown here is derived from an EMBL/GenBank/DDBJ whole genome shotgun (WGS) entry which is preliminary data.</text>
</comment>
<evidence type="ECO:0000256" key="5">
    <source>
        <dbReference type="ARBA" id="ARBA00022989"/>
    </source>
</evidence>
<dbReference type="PANTHER" id="PTHR43867:SF2">
    <property type="entry name" value="CELLULOSE SYNTHASE CATALYTIC SUBUNIT A [UDP-FORMING]"/>
    <property type="match status" value="1"/>
</dbReference>
<keyword evidence="2" id="KW-0328">Glycosyltransferase</keyword>
<sequence>MLSLLGSISLVLTVMFLAYMTFILIPYVRHRKEKPGDPALFDWHIFVPCRDEAAVIATTIARQRERFPQAHLWVIDDDSDDETSAIIQAHADVDPFVHLVQRRRPLARTGKGDALNSAYDALNGWLPTDADRDRIIVTVVDADGEMAENALAAVAADDCFGDPVVGAAQITVWMKNRDDRTPYPEKGRLANAFARYLIRMQDVEFRTVILAMQSLRSKTGTVGLGGNGQFTRLSVLDRIGEGYGAPWHGALLEDYELGLHVILAGYENSQVHDTYVAQEALPSLRRLLAQRTRWSQGNIQCVKYIKDIVRSRHFDSSGVLECLYYLFLPFLQMIGLIVILLTLAFHGAGVIADPAALDGLVDNAWAFVLLGMLFGIGPFVIWGILYKLRCEPGSSWLQAVSWGAGLFFFVQYILVSVTRAMLRVVLGRNGWAKTRRNAETHVVGPVAVDV</sequence>
<dbReference type="PANTHER" id="PTHR43867">
    <property type="entry name" value="CELLULOSE SYNTHASE CATALYTIC SUBUNIT A [UDP-FORMING]"/>
    <property type="match status" value="1"/>
</dbReference>
<evidence type="ECO:0000256" key="1">
    <source>
        <dbReference type="ARBA" id="ARBA00004141"/>
    </source>
</evidence>
<keyword evidence="3" id="KW-0808">Transferase</keyword>
<evidence type="ECO:0000256" key="4">
    <source>
        <dbReference type="ARBA" id="ARBA00022692"/>
    </source>
</evidence>
<organism evidence="8 9">
    <name type="scientific">Microbacterium phyllosphaerae</name>
    <dbReference type="NCBI Taxonomy" id="124798"/>
    <lineage>
        <taxon>Bacteria</taxon>
        <taxon>Bacillati</taxon>
        <taxon>Actinomycetota</taxon>
        <taxon>Actinomycetes</taxon>
        <taxon>Micrococcales</taxon>
        <taxon>Microbacteriaceae</taxon>
        <taxon>Microbacterium</taxon>
    </lineage>
</organism>
<keyword evidence="9" id="KW-1185">Reference proteome</keyword>
<dbReference type="InterPro" id="IPR029044">
    <property type="entry name" value="Nucleotide-diphossugar_trans"/>
</dbReference>
<comment type="subcellular location">
    <subcellularLocation>
        <location evidence="1">Membrane</location>
        <topology evidence="1">Multi-pass membrane protein</topology>
    </subcellularLocation>
</comment>
<evidence type="ECO:0000256" key="6">
    <source>
        <dbReference type="ARBA" id="ARBA00023136"/>
    </source>
</evidence>
<evidence type="ECO:0000256" key="2">
    <source>
        <dbReference type="ARBA" id="ARBA00022676"/>
    </source>
</evidence>
<evidence type="ECO:0000313" key="9">
    <source>
        <dbReference type="Proteomes" id="UP000703720"/>
    </source>
</evidence>
<keyword evidence="5 7" id="KW-1133">Transmembrane helix</keyword>
<dbReference type="Proteomes" id="UP000703720">
    <property type="component" value="Unassembled WGS sequence"/>
</dbReference>
<dbReference type="EMBL" id="JAGIOA010000001">
    <property type="protein sequence ID" value="MBP2377564.1"/>
    <property type="molecule type" value="Genomic_DNA"/>
</dbReference>
<dbReference type="Pfam" id="PF13641">
    <property type="entry name" value="Glyco_tranf_2_3"/>
    <property type="match status" value="1"/>
</dbReference>
<keyword evidence="6 7" id="KW-0472">Membrane</keyword>
<evidence type="ECO:0000256" key="7">
    <source>
        <dbReference type="SAM" id="Phobius"/>
    </source>
</evidence>
<feature type="transmembrane region" description="Helical" evidence="7">
    <location>
        <begin position="365"/>
        <end position="384"/>
    </location>
</feature>
<dbReference type="SUPFAM" id="SSF53448">
    <property type="entry name" value="Nucleotide-diphospho-sugar transferases"/>
    <property type="match status" value="1"/>
</dbReference>
<accession>A0ABS4WMY0</accession>
<dbReference type="RefSeq" id="WP_210096901.1">
    <property type="nucleotide sequence ID" value="NZ_BAAAIO010000001.1"/>
</dbReference>
<feature type="transmembrane region" description="Helical" evidence="7">
    <location>
        <begin position="322"/>
        <end position="345"/>
    </location>
</feature>
<protein>
    <submittedName>
        <fullName evidence="8">Cellulose synthase/poly-beta-1,6-N-acetylglucosamine synthase-like glycosyltransferase</fullName>
    </submittedName>
</protein>
<gene>
    <name evidence="8" type="ORF">JOF42_001059</name>
</gene>